<comment type="caution">
    <text evidence="1">The sequence shown here is derived from an EMBL/GenBank/DDBJ whole genome shotgun (WGS) entry which is preliminary data.</text>
</comment>
<protein>
    <submittedName>
        <fullName evidence="1">Uncharacterized protein</fullName>
    </submittedName>
</protein>
<dbReference type="Gene3D" id="3.40.50.720">
    <property type="entry name" value="NAD(P)-binding Rossmann-like Domain"/>
    <property type="match status" value="1"/>
</dbReference>
<sequence length="97" mass="11220">MAQEKLLTLPPSYQVGRQCLIASRRYSRAKEFAREHKIPNTDQDWNALVETRDSDAIYVATYTAGREDICLLTNFGAEIERSQSIERTQKTKRLIDQ</sequence>
<dbReference type="SUPFAM" id="SSF51735">
    <property type="entry name" value="NAD(P)-binding Rossmann-fold domains"/>
    <property type="match status" value="1"/>
</dbReference>
<dbReference type="AlphaFoldDB" id="A0A9X2ERI0"/>
<evidence type="ECO:0000313" key="2">
    <source>
        <dbReference type="Proteomes" id="UP001139028"/>
    </source>
</evidence>
<dbReference type="InterPro" id="IPR036291">
    <property type="entry name" value="NAD(P)-bd_dom_sf"/>
</dbReference>
<dbReference type="Proteomes" id="UP001139028">
    <property type="component" value="Unassembled WGS sequence"/>
</dbReference>
<proteinExistence type="predicted"/>
<keyword evidence="2" id="KW-1185">Reference proteome</keyword>
<organism evidence="1 2">
    <name type="scientific">Microbulbifer okhotskensis</name>
    <dbReference type="NCBI Taxonomy" id="2926617"/>
    <lineage>
        <taxon>Bacteria</taxon>
        <taxon>Pseudomonadati</taxon>
        <taxon>Pseudomonadota</taxon>
        <taxon>Gammaproteobacteria</taxon>
        <taxon>Cellvibrionales</taxon>
        <taxon>Microbulbiferaceae</taxon>
        <taxon>Microbulbifer</taxon>
    </lineage>
</organism>
<dbReference type="RefSeq" id="WP_252465740.1">
    <property type="nucleotide sequence ID" value="NZ_JALBWM010000023.1"/>
</dbReference>
<gene>
    <name evidence="1" type="ORF">MO867_07660</name>
</gene>
<reference evidence="1" key="1">
    <citation type="journal article" date="2022" name="Arch. Microbiol.">
        <title>Microbulbifer okhotskensis sp. nov., isolated from a deep bottom sediment of the Okhotsk Sea.</title>
        <authorList>
            <person name="Romanenko L."/>
            <person name="Kurilenko V."/>
            <person name="Otstavnykh N."/>
            <person name="Velansky P."/>
            <person name="Isaeva M."/>
            <person name="Mikhailov V."/>
        </authorList>
    </citation>
    <scope>NUCLEOTIDE SEQUENCE</scope>
    <source>
        <strain evidence="1">OS29</strain>
    </source>
</reference>
<accession>A0A9X2ERI0</accession>
<dbReference type="EMBL" id="JALBWM010000023">
    <property type="protein sequence ID" value="MCO1334218.1"/>
    <property type="molecule type" value="Genomic_DNA"/>
</dbReference>
<evidence type="ECO:0000313" key="1">
    <source>
        <dbReference type="EMBL" id="MCO1334218.1"/>
    </source>
</evidence>
<name>A0A9X2ERI0_9GAMM</name>